<keyword evidence="5 9" id="KW-0653">Protein transport</keyword>
<feature type="transmembrane region" description="Helical" evidence="9">
    <location>
        <begin position="256"/>
        <end position="276"/>
    </location>
</feature>
<dbReference type="NCBIfam" id="TIGR01129">
    <property type="entry name" value="secD"/>
    <property type="match status" value="1"/>
</dbReference>
<dbReference type="PANTHER" id="PTHR30081">
    <property type="entry name" value="PROTEIN-EXPORT MEMBRANE PROTEIN SEC"/>
    <property type="match status" value="1"/>
</dbReference>
<dbReference type="Pfam" id="PF22599">
    <property type="entry name" value="SecDF_P1_head"/>
    <property type="match status" value="1"/>
</dbReference>
<evidence type="ECO:0000256" key="8">
    <source>
        <dbReference type="ARBA" id="ARBA00023136"/>
    </source>
</evidence>
<feature type="domain" description="SecDF P1 head subdomain" evidence="13">
    <location>
        <begin position="121"/>
        <end position="234"/>
    </location>
</feature>
<feature type="transmembrane region" description="Helical" evidence="9">
    <location>
        <begin position="310"/>
        <end position="331"/>
    </location>
</feature>
<keyword evidence="6 9" id="KW-1133">Transmembrane helix</keyword>
<dbReference type="GO" id="GO:0005886">
    <property type="term" value="C:plasma membrane"/>
    <property type="evidence" value="ECO:0007669"/>
    <property type="project" value="UniProtKB-SubCell"/>
</dbReference>
<keyword evidence="4 9" id="KW-0812">Transmembrane</keyword>
<feature type="transmembrane region" description="Helical" evidence="9">
    <location>
        <begin position="689"/>
        <end position="713"/>
    </location>
</feature>
<dbReference type="NCBIfam" id="TIGR00916">
    <property type="entry name" value="2A0604s01"/>
    <property type="match status" value="2"/>
</dbReference>
<evidence type="ECO:0000259" key="13">
    <source>
        <dbReference type="Pfam" id="PF22599"/>
    </source>
</evidence>
<comment type="subcellular location">
    <subcellularLocation>
        <location evidence="1 9">Cell membrane</location>
        <topology evidence="1 9">Multi-pass membrane protein</topology>
    </subcellularLocation>
</comment>
<dbReference type="GO" id="GO:0015450">
    <property type="term" value="F:protein-transporting ATPase activity"/>
    <property type="evidence" value="ECO:0007669"/>
    <property type="project" value="InterPro"/>
</dbReference>
<dbReference type="GO" id="GO:0006605">
    <property type="term" value="P:protein targeting"/>
    <property type="evidence" value="ECO:0007669"/>
    <property type="project" value="UniProtKB-UniRule"/>
</dbReference>
<feature type="transmembrane region" description="Helical" evidence="9">
    <location>
        <begin position="557"/>
        <end position="576"/>
    </location>
</feature>
<dbReference type="PANTHER" id="PTHR30081:SF1">
    <property type="entry name" value="PROTEIN TRANSLOCASE SUBUNIT SECD"/>
    <property type="match status" value="1"/>
</dbReference>
<keyword evidence="2 9" id="KW-0813">Transport</keyword>
<dbReference type="NCBIfam" id="TIGR00966">
    <property type="entry name" value="transloc_SecF"/>
    <property type="match status" value="1"/>
</dbReference>
<dbReference type="EMBL" id="DVOB01000019">
    <property type="protein sequence ID" value="HIU95247.1"/>
    <property type="molecule type" value="Genomic_DNA"/>
</dbReference>
<dbReference type="HAMAP" id="MF_01464_B">
    <property type="entry name" value="SecF_B"/>
    <property type="match status" value="1"/>
</dbReference>
<name>A0A9D1SUF3_9FIRM</name>
<proteinExistence type="inferred from homology"/>
<dbReference type="HAMAP" id="MF_01463_B">
    <property type="entry name" value="SecD_B"/>
    <property type="match status" value="1"/>
</dbReference>
<dbReference type="InterPro" id="IPR005665">
    <property type="entry name" value="SecF_bac"/>
</dbReference>
<dbReference type="InterPro" id="IPR005791">
    <property type="entry name" value="SecD"/>
</dbReference>
<comment type="function">
    <text evidence="9">Part of the Sec protein translocase complex. Interacts with the SecYEG preprotein conducting channel. SecDF uses the proton motive force (PMF) to complete protein translocation after the ATP-dependent function of SecA.</text>
</comment>
<comment type="subunit">
    <text evidence="10">Forms a complex with SecD. Part of the essential Sec protein translocation apparatus which comprises SecA, SecYEG and auxiliary proteins SecDF. Other proteins may also be involved.</text>
</comment>
<feature type="compositionally biased region" description="Basic and acidic residues" evidence="11">
    <location>
        <begin position="736"/>
        <end position="746"/>
    </location>
</feature>
<dbReference type="InterPro" id="IPR022645">
    <property type="entry name" value="SecD/SecF_bac"/>
</dbReference>
<dbReference type="InterPro" id="IPR022813">
    <property type="entry name" value="SecD/SecF_arch_bac"/>
</dbReference>
<dbReference type="InterPro" id="IPR022646">
    <property type="entry name" value="SecD/SecF_CS"/>
</dbReference>
<keyword evidence="7 9" id="KW-0811">Translocation</keyword>
<comment type="caution">
    <text evidence="14">The sequence shown here is derived from an EMBL/GenBank/DDBJ whole genome shotgun (WGS) entry which is preliminary data.</text>
</comment>
<feature type="region of interest" description="Disordered" evidence="11">
    <location>
        <begin position="730"/>
        <end position="831"/>
    </location>
</feature>
<gene>
    <name evidence="9 14" type="primary">secD</name>
    <name evidence="10" type="synonym">secF</name>
    <name evidence="14" type="ORF">IAD25_00855</name>
</gene>
<reference evidence="14" key="1">
    <citation type="submission" date="2020-10" db="EMBL/GenBank/DDBJ databases">
        <authorList>
            <person name="Gilroy R."/>
        </authorList>
    </citation>
    <scope>NUCLEOTIDE SEQUENCE</scope>
    <source>
        <strain evidence="14">ChiSjej4B22-8349</strain>
    </source>
</reference>
<evidence type="ECO:0000256" key="10">
    <source>
        <dbReference type="HAMAP-Rule" id="MF_01464"/>
    </source>
</evidence>
<dbReference type="InterPro" id="IPR048634">
    <property type="entry name" value="SecD_SecF_C"/>
</dbReference>
<dbReference type="InterPro" id="IPR054384">
    <property type="entry name" value="SecDF_P1_head"/>
</dbReference>
<feature type="transmembrane region" description="Helical" evidence="9">
    <location>
        <begin position="665"/>
        <end position="683"/>
    </location>
</feature>
<feature type="compositionally biased region" description="Low complexity" evidence="11">
    <location>
        <begin position="755"/>
        <end position="772"/>
    </location>
</feature>
<evidence type="ECO:0000256" key="5">
    <source>
        <dbReference type="ARBA" id="ARBA00022927"/>
    </source>
</evidence>
<evidence type="ECO:0000256" key="2">
    <source>
        <dbReference type="ARBA" id="ARBA00022448"/>
    </source>
</evidence>
<dbReference type="Gene3D" id="1.20.1640.10">
    <property type="entry name" value="Multidrug efflux transporter AcrB transmembrane domain"/>
    <property type="match status" value="2"/>
</dbReference>
<evidence type="ECO:0000313" key="15">
    <source>
        <dbReference type="Proteomes" id="UP000824130"/>
    </source>
</evidence>
<evidence type="ECO:0000256" key="7">
    <source>
        <dbReference type="ARBA" id="ARBA00023010"/>
    </source>
</evidence>
<evidence type="ECO:0000256" key="11">
    <source>
        <dbReference type="SAM" id="MobiDB-lite"/>
    </source>
</evidence>
<feature type="transmembrane region" description="Helical" evidence="9">
    <location>
        <begin position="285"/>
        <end position="304"/>
    </location>
</feature>
<feature type="transmembrane region" description="Helical" evidence="9">
    <location>
        <begin position="352"/>
        <end position="371"/>
    </location>
</feature>
<feature type="domain" description="Protein export membrane protein SecD/SecF C-terminal" evidence="12">
    <location>
        <begin position="246"/>
        <end position="401"/>
    </location>
</feature>
<evidence type="ECO:0000256" key="1">
    <source>
        <dbReference type="ARBA" id="ARBA00004651"/>
    </source>
</evidence>
<evidence type="ECO:0000256" key="6">
    <source>
        <dbReference type="ARBA" id="ARBA00022989"/>
    </source>
</evidence>
<dbReference type="Gene3D" id="3.30.1360.200">
    <property type="match status" value="1"/>
</dbReference>
<evidence type="ECO:0000256" key="9">
    <source>
        <dbReference type="HAMAP-Rule" id="MF_01463"/>
    </source>
</evidence>
<feature type="domain" description="Protein export membrane protein SecD/SecF C-terminal" evidence="12">
    <location>
        <begin position="533"/>
        <end position="715"/>
    </location>
</feature>
<feature type="transmembrane region" description="Helical" evidence="9">
    <location>
        <begin position="383"/>
        <end position="406"/>
    </location>
</feature>
<comment type="subunit">
    <text evidence="9">Forms a complex with SecF. Part of the essential Sec protein translocation apparatus which comprises SecA, SecYEG and auxiliary proteins SecDF. Other proteins may also be involved.</text>
</comment>
<dbReference type="Proteomes" id="UP000824130">
    <property type="component" value="Unassembled WGS sequence"/>
</dbReference>
<evidence type="ECO:0000256" key="3">
    <source>
        <dbReference type="ARBA" id="ARBA00022475"/>
    </source>
</evidence>
<dbReference type="InterPro" id="IPR055344">
    <property type="entry name" value="SecD_SecF_C_bact"/>
</dbReference>
<feature type="transmembrane region" description="Helical" evidence="9">
    <location>
        <begin position="615"/>
        <end position="634"/>
    </location>
</feature>
<dbReference type="PRINTS" id="PR01755">
    <property type="entry name" value="SECFTRNLCASE"/>
</dbReference>
<accession>A0A9D1SUF3</accession>
<comment type="similarity">
    <text evidence="10">Belongs to the SecD/SecF family. SecF subfamily.</text>
</comment>
<evidence type="ECO:0000259" key="12">
    <source>
        <dbReference type="Pfam" id="PF02355"/>
    </source>
</evidence>
<feature type="transmembrane region" description="Helical" evidence="9">
    <location>
        <begin position="443"/>
        <end position="464"/>
    </location>
</feature>
<dbReference type="GO" id="GO:0065002">
    <property type="term" value="P:intracellular protein transmembrane transport"/>
    <property type="evidence" value="ECO:0007669"/>
    <property type="project" value="UniProtKB-UniRule"/>
</dbReference>
<keyword evidence="8 9" id="KW-0472">Membrane</keyword>
<organism evidence="14 15">
    <name type="scientific">Candidatus Allocopromorpha excrementipullorum</name>
    <dbReference type="NCBI Taxonomy" id="2840743"/>
    <lineage>
        <taxon>Bacteria</taxon>
        <taxon>Bacillati</taxon>
        <taxon>Bacillota</taxon>
        <taxon>Clostridia</taxon>
        <taxon>Eubacteriales</taxon>
        <taxon>Eubacteriaceae</taxon>
        <taxon>Eubacteriaceae incertae sedis</taxon>
        <taxon>Candidatus Allocopromorpha</taxon>
    </lineage>
</organism>
<sequence length="831" mass="89809">MKYKLKKVLAVLFLIIIIGGWYVTLFGIGPVEPINDRIKLGLDIEGGVYVVLEADTELTGDELRSAMEETQAVIEERVNQMGLAEPVVTIEGENRIRVELPGAKDSQEAIDQIGRTAQLQFALADGTVVLDGSNVKDASATMDSEHAGYAVALEFDSDGADLFYQATQAAYNGEVTSTIEGVPDDSIVIILDGQIISYPQVNEPISGGQCSITGNFTQEEASNLAALIRGGALPLELHEVNSSVQSAEIGYNALEMAVYAGLIGLAAVLILMVVAYRGLGLIADLALMFYVIIVLNVMAAMGSVLTLPGIAGIILSVGMAVDANVVIFSRIREEIENGKTVRSAVQAGFKRALSTVIDSQVTTLIAAIILYEIGTSSVRGFAWTFMIGIVVSIFTAVVVTQLYVSLLADGKRTGSKAFFGIRKTGKATFSFKKELHFMRYKKIYYSISVVILVAGLVCGLVRGLNYGIDFTGGTMIQMDMGKEVAISEVQDVIADYDLDPEIIYSGEGNQQIIIRTIESLGSDERAEVIASINEAFGTTDENVISEELFGPSVGKDLRNNAILAVALASVCMLIYIRIRFSQWSFGGAALLGVLHDVLIVIAFYAIFNVTIDNPFIAGILTVLGYSINDTIVIFDRIRENIKYAKKGTMEALIDRSITQTLGRSLMTSATTLIVMVPLLIMAGEAIREFVLPLMVGIIAGAYSSIGICSPLYYSFSRAGKLSDYEKHVKAGKKNAHRTEKEEKKALPETPEEPEVSGSSSEVTEASEVPETPDVTETPAADDQRQEDESGGKDEKKEEKSEEKKPASPAEEAAKKEKNAKRSKRYVKGNKR</sequence>
<comment type="caution">
    <text evidence="9">Lacks conserved residue(s) required for the propagation of feature annotation.</text>
</comment>
<evidence type="ECO:0000256" key="4">
    <source>
        <dbReference type="ARBA" id="ARBA00022692"/>
    </source>
</evidence>
<dbReference type="GO" id="GO:0043952">
    <property type="term" value="P:protein transport by the Sec complex"/>
    <property type="evidence" value="ECO:0007669"/>
    <property type="project" value="UniProtKB-UniRule"/>
</dbReference>
<dbReference type="SUPFAM" id="SSF82866">
    <property type="entry name" value="Multidrug efflux transporter AcrB transmembrane domain"/>
    <property type="match status" value="2"/>
</dbReference>
<dbReference type="AlphaFoldDB" id="A0A9D1SUF3"/>
<keyword evidence="3 9" id="KW-1003">Cell membrane</keyword>
<dbReference type="Pfam" id="PF07549">
    <property type="entry name" value="Sec_GG"/>
    <property type="match status" value="2"/>
</dbReference>
<dbReference type="Gene3D" id="3.30.70.3400">
    <property type="match status" value="1"/>
</dbReference>
<reference evidence="14" key="2">
    <citation type="journal article" date="2021" name="PeerJ">
        <title>Extensive microbial diversity within the chicken gut microbiome revealed by metagenomics and culture.</title>
        <authorList>
            <person name="Gilroy R."/>
            <person name="Ravi A."/>
            <person name="Getino M."/>
            <person name="Pursley I."/>
            <person name="Horton D.L."/>
            <person name="Alikhan N.F."/>
            <person name="Baker D."/>
            <person name="Gharbi K."/>
            <person name="Hall N."/>
            <person name="Watson M."/>
            <person name="Adriaenssens E.M."/>
            <person name="Foster-Nyarko E."/>
            <person name="Jarju S."/>
            <person name="Secka A."/>
            <person name="Antonio M."/>
            <person name="Oren A."/>
            <person name="Chaudhuri R.R."/>
            <person name="La Ragione R."/>
            <person name="Hildebrand F."/>
            <person name="Pallen M.J."/>
        </authorList>
    </citation>
    <scope>NUCLEOTIDE SEQUENCE</scope>
    <source>
        <strain evidence="14">ChiSjej4B22-8349</strain>
    </source>
</reference>
<feature type="compositionally biased region" description="Basic residues" evidence="11">
    <location>
        <begin position="817"/>
        <end position="831"/>
    </location>
</feature>
<protein>
    <recommendedName>
        <fullName evidence="9 10">Multifunctional fusion protein</fullName>
    </recommendedName>
    <domain>
        <recommendedName>
            <fullName evidence="9">Protein translocase subunit SecD</fullName>
        </recommendedName>
    </domain>
    <domain>
        <recommendedName>
            <fullName evidence="10">Protein-export membrane protein SecF</fullName>
        </recommendedName>
    </domain>
</protein>
<feature type="compositionally biased region" description="Basic and acidic residues" evidence="11">
    <location>
        <begin position="781"/>
        <end position="816"/>
    </location>
</feature>
<comment type="similarity">
    <text evidence="9">Belongs to the SecD/SecF family. SecD subfamily.</text>
</comment>
<evidence type="ECO:0000313" key="14">
    <source>
        <dbReference type="EMBL" id="HIU95247.1"/>
    </source>
</evidence>
<dbReference type="Pfam" id="PF02355">
    <property type="entry name" value="SecD_SecF_C"/>
    <property type="match status" value="2"/>
</dbReference>
<feature type="transmembrane region" description="Helical" evidence="9">
    <location>
        <begin position="588"/>
        <end position="609"/>
    </location>
</feature>